<evidence type="ECO:0000256" key="11">
    <source>
        <dbReference type="SAM" id="MobiDB-lite"/>
    </source>
</evidence>
<dbReference type="Gramene" id="ESR59487">
    <property type="protein sequence ID" value="ESR59487"/>
    <property type="gene ID" value="CICLE_v100140191mg"/>
</dbReference>
<keyword evidence="9" id="KW-0238">DNA-binding</keyword>
<dbReference type="SMART" id="SM00490">
    <property type="entry name" value="HELICc"/>
    <property type="match status" value="1"/>
</dbReference>
<keyword evidence="10" id="KW-0539">Nucleus</keyword>
<dbReference type="Gene3D" id="3.40.50.10810">
    <property type="entry name" value="Tandem AAA-ATPase domain"/>
    <property type="match status" value="1"/>
</dbReference>
<keyword evidence="6" id="KW-0347">Helicase</keyword>
<dbReference type="GO" id="GO:0005634">
    <property type="term" value="C:nucleus"/>
    <property type="evidence" value="ECO:0007669"/>
    <property type="project" value="UniProtKB-SubCell"/>
</dbReference>
<dbReference type="FunFam" id="3.40.50.300:FF:000130">
    <property type="entry name" value="Chromodomain-helicase-DNA-binding protein 2 isoform 1"/>
    <property type="match status" value="1"/>
</dbReference>
<evidence type="ECO:0000256" key="7">
    <source>
        <dbReference type="ARBA" id="ARBA00022840"/>
    </source>
</evidence>
<dbReference type="PANTHER" id="PTHR45623">
    <property type="entry name" value="CHROMODOMAIN-HELICASE-DNA-BINDING PROTEIN 3-RELATED-RELATED"/>
    <property type="match status" value="1"/>
</dbReference>
<evidence type="ECO:0000256" key="1">
    <source>
        <dbReference type="ARBA" id="ARBA00004123"/>
    </source>
</evidence>
<evidence type="ECO:0000256" key="3">
    <source>
        <dbReference type="ARBA" id="ARBA00022737"/>
    </source>
</evidence>
<dbReference type="InterPro" id="IPR049730">
    <property type="entry name" value="SNF2/RAD54-like_C"/>
</dbReference>
<feature type="region of interest" description="Disordered" evidence="11">
    <location>
        <begin position="923"/>
        <end position="963"/>
    </location>
</feature>
<feature type="region of interest" description="Disordered" evidence="11">
    <location>
        <begin position="634"/>
        <end position="677"/>
    </location>
</feature>
<accession>V4U0S3</accession>
<evidence type="ECO:0000313" key="14">
    <source>
        <dbReference type="EMBL" id="ESR59487.1"/>
    </source>
</evidence>
<dbReference type="InterPro" id="IPR056302">
    <property type="entry name" value="CHD1-2/Hrp3_HTH"/>
</dbReference>
<dbReference type="KEGG" id="cic:CICLE_v100140191m"/>
<dbReference type="STRING" id="85681.V4U0S3"/>
<dbReference type="eggNOG" id="KOG0384">
    <property type="taxonomic scope" value="Eukaryota"/>
</dbReference>
<dbReference type="Gene3D" id="1.10.10.60">
    <property type="entry name" value="Homeodomain-like"/>
    <property type="match status" value="1"/>
</dbReference>
<feature type="non-terminal residue" evidence="14">
    <location>
        <position position="1"/>
    </location>
</feature>
<dbReference type="InterPro" id="IPR001650">
    <property type="entry name" value="Helicase_C-like"/>
</dbReference>
<dbReference type="Proteomes" id="UP000030687">
    <property type="component" value="Unassembled WGS sequence"/>
</dbReference>
<feature type="domain" description="Helicase C-terminal" evidence="13">
    <location>
        <begin position="376"/>
        <end position="527"/>
    </location>
</feature>
<dbReference type="Pfam" id="PF13907">
    <property type="entry name" value="CHD1-like_C"/>
    <property type="match status" value="1"/>
</dbReference>
<dbReference type="CDD" id="cd18793">
    <property type="entry name" value="SF2_C_SNF"/>
    <property type="match status" value="1"/>
</dbReference>
<dbReference type="Pfam" id="PF00176">
    <property type="entry name" value="SNF2-rel_dom"/>
    <property type="match status" value="1"/>
</dbReference>
<evidence type="ECO:0000259" key="12">
    <source>
        <dbReference type="PROSITE" id="PS51192"/>
    </source>
</evidence>
<dbReference type="Gene3D" id="3.40.50.300">
    <property type="entry name" value="P-loop containing nucleotide triphosphate hydrolases"/>
    <property type="match status" value="1"/>
</dbReference>
<evidence type="ECO:0000256" key="5">
    <source>
        <dbReference type="ARBA" id="ARBA00022801"/>
    </source>
</evidence>
<dbReference type="GO" id="GO:0000785">
    <property type="term" value="C:chromatin"/>
    <property type="evidence" value="ECO:0007669"/>
    <property type="project" value="TreeGrafter"/>
</dbReference>
<gene>
    <name evidence="14" type="ORF">CICLE_v100140191mg</name>
</gene>
<dbReference type="GO" id="GO:0140658">
    <property type="term" value="F:ATP-dependent chromatin remodeler activity"/>
    <property type="evidence" value="ECO:0007669"/>
    <property type="project" value="TreeGrafter"/>
</dbReference>
<dbReference type="EMBL" id="KI536312">
    <property type="protein sequence ID" value="ESR59487.1"/>
    <property type="molecule type" value="Genomic_DNA"/>
</dbReference>
<dbReference type="FunCoup" id="V4U0S3">
    <property type="interactions" value="2336"/>
</dbReference>
<dbReference type="GO" id="GO:0003682">
    <property type="term" value="F:chromatin binding"/>
    <property type="evidence" value="ECO:0007669"/>
    <property type="project" value="TreeGrafter"/>
</dbReference>
<evidence type="ECO:0000256" key="10">
    <source>
        <dbReference type="ARBA" id="ARBA00023242"/>
    </source>
</evidence>
<dbReference type="InterPro" id="IPR038718">
    <property type="entry name" value="SNF2-like_sf"/>
</dbReference>
<dbReference type="InterPro" id="IPR025260">
    <property type="entry name" value="CHD1-like_C"/>
</dbReference>
<dbReference type="FunFam" id="3.40.50.10810:FF:000005">
    <property type="entry name" value="Photoperiod-independent early flowering 1"/>
    <property type="match status" value="1"/>
</dbReference>
<keyword evidence="15" id="KW-1185">Reference proteome</keyword>
<dbReference type="Pfam" id="PF00271">
    <property type="entry name" value="Helicase_C"/>
    <property type="match status" value="1"/>
</dbReference>
<dbReference type="InterPro" id="IPR014001">
    <property type="entry name" value="Helicase_ATP-bd"/>
</dbReference>
<keyword evidence="3" id="KW-0677">Repeat</keyword>
<dbReference type="GO" id="GO:0042393">
    <property type="term" value="F:histone binding"/>
    <property type="evidence" value="ECO:0007669"/>
    <property type="project" value="TreeGrafter"/>
</dbReference>
<evidence type="ECO:0000256" key="8">
    <source>
        <dbReference type="ARBA" id="ARBA00022853"/>
    </source>
</evidence>
<organism evidence="14 15">
    <name type="scientific">Citrus clementina</name>
    <name type="common">Clementine</name>
    <name type="synonym">Citrus deliciosa x Citrus sinensis</name>
    <dbReference type="NCBI Taxonomy" id="85681"/>
    <lineage>
        <taxon>Eukaryota</taxon>
        <taxon>Viridiplantae</taxon>
        <taxon>Streptophyta</taxon>
        <taxon>Embryophyta</taxon>
        <taxon>Tracheophyta</taxon>
        <taxon>Spermatophyta</taxon>
        <taxon>Magnoliopsida</taxon>
        <taxon>eudicotyledons</taxon>
        <taxon>Gunneridae</taxon>
        <taxon>Pentapetalae</taxon>
        <taxon>rosids</taxon>
        <taxon>malvids</taxon>
        <taxon>Sapindales</taxon>
        <taxon>Rutaceae</taxon>
        <taxon>Aurantioideae</taxon>
        <taxon>Citrus</taxon>
    </lineage>
</organism>
<dbReference type="SMART" id="SM01176">
    <property type="entry name" value="DUF4208"/>
    <property type="match status" value="1"/>
</dbReference>
<dbReference type="Pfam" id="PF23588">
    <property type="entry name" value="HTH_CHD1_Hrp3"/>
    <property type="match status" value="1"/>
</dbReference>
<dbReference type="AlphaFoldDB" id="V4U0S3"/>
<dbReference type="OrthoDB" id="5857104at2759"/>
<evidence type="ECO:0000256" key="6">
    <source>
        <dbReference type="ARBA" id="ARBA00022806"/>
    </source>
</evidence>
<dbReference type="GO" id="GO:0005524">
    <property type="term" value="F:ATP binding"/>
    <property type="evidence" value="ECO:0007669"/>
    <property type="project" value="UniProtKB-KW"/>
</dbReference>
<keyword evidence="7" id="KW-0067">ATP-binding</keyword>
<evidence type="ECO:0000256" key="2">
    <source>
        <dbReference type="ARBA" id="ARBA00007025"/>
    </source>
</evidence>
<dbReference type="GO" id="GO:0004386">
    <property type="term" value="F:helicase activity"/>
    <property type="evidence" value="ECO:0007669"/>
    <property type="project" value="UniProtKB-KW"/>
</dbReference>
<dbReference type="PROSITE" id="PS51192">
    <property type="entry name" value="HELICASE_ATP_BIND_1"/>
    <property type="match status" value="1"/>
</dbReference>
<protein>
    <submittedName>
        <fullName evidence="14">Uncharacterized protein</fullName>
    </submittedName>
</protein>
<evidence type="ECO:0000259" key="13">
    <source>
        <dbReference type="PROSITE" id="PS51194"/>
    </source>
</evidence>
<feature type="domain" description="Helicase ATP-binding" evidence="12">
    <location>
        <begin position="68"/>
        <end position="240"/>
    </location>
</feature>
<dbReference type="InParanoid" id="V4U0S3"/>
<comment type="subcellular location">
    <subcellularLocation>
        <location evidence="1">Nucleus</location>
    </subcellularLocation>
</comment>
<dbReference type="PANTHER" id="PTHR45623:SF14">
    <property type="entry name" value="CHROMODOMAIN-HELICASE-DNA-BINDING PROTEIN 1"/>
    <property type="match status" value="1"/>
</dbReference>
<dbReference type="PROSITE" id="PS51194">
    <property type="entry name" value="HELICASE_CTER"/>
    <property type="match status" value="1"/>
</dbReference>
<evidence type="ECO:0000256" key="4">
    <source>
        <dbReference type="ARBA" id="ARBA00022741"/>
    </source>
</evidence>
<sequence length="1204" mass="138429">EKDEIIDFAQDAIDEYKAREAAMAEQGKMVDLQRKKGKASLRKLEEQPEWLRGGKLRDYQLEGLNFLVNSWRNDTNVILADEMGLGKTVQSVSMLGFLQNAQQIPGPFLVVVPLSTLSNWAKEFRKWLPTMNVIVYVGTRASREVCQQYEFYNDKKVGRPIKFNTLLTTYEVVLKDKAVLSKIKWNYLMVDEAHRLKNSEAQLYTTLSEFSTKNKLLITGTPLQNSVEELWALLHFLDHDKFKSKDDFVQNYKNLSSFNENELANLHMELRPHILRRIIKDVEKSLPPKIERILRVEMSPLQKQYYKWILERNFHDLNKGVRGNQVSLLNIVVELKKCCNHPFLFESADHGYGGDTSINDTSKLERIILSSGKLVILDKLLVRLHETKHRVLIFSQMVRMLDILAEYMSYKGFQFQRLDGSTKAELRHQAMDHFNAPGSEDFCFLLSTRAGGLGINLATADTVIIFDSDWNPQNDLQAMSRAHRIGQQEVVNIYRFVTSKSVEEDILERAKKKMVLDHLVIQKLNAEGRLEKKETKKGSYFDKNELSAILRFGAEELFKEDRNDEESKKRLLGMDIDEILERAEKVEEKEAEGEGGNELLSAFKVANFCGAEDDGSFWSRWIKPEAVAQAEDALAPRAARNTKSYAEANEPERSNKRKKKGSELQEPQERVQKRRKAEFSVPSVPFIDGASAQVRDWSYGNLSKRDATRFYRAVMKFGNQSQISLIARDAGGAVATAPQEVVVELFDILIDGCREAVEVGSPDPKGPPLLDFFGVSVKANDLINRVEELQLLAKRISRYEDPIKQFRVLSYLKPSNWSKGCGWNQFDDARLLLGIHYHGFGNWENIRLDERLGLTKKIAPVELQHHETFLPRAPNLKERANALLEMELAAVGAKNANAKVGRKASKKGREKSENILNMPISRLRDKKGKPGSAKVNFQSTKDRFHKPQRVEQPLTKEEGEMSDNEEVYEQFKEVKWMEWCEDVMADEIRTLQRLQRLQATSDNLPKEKVLSKIRNYLQLIGRRIDQIVLEHEEELYKQDRMTMRLWNYVSTFSNLSGEKLHQIYSKLKQERQEEAGIGHSHINGSASGSIDNDLNFSTFNRHAERQKGHKNVSTYQMTEPIHKGIDPKKFEAWKRRRRAETDMYSQAQPMLQRPMNNGTRLPDPNSLGILGAAPTDNRRFVTERRYPMRQTGFPPRQGFPSGIN</sequence>
<keyword evidence="8" id="KW-0156">Chromatin regulator</keyword>
<dbReference type="SUPFAM" id="SSF52540">
    <property type="entry name" value="P-loop containing nucleoside triphosphate hydrolases"/>
    <property type="match status" value="2"/>
</dbReference>
<feature type="compositionally biased region" description="Basic and acidic residues" evidence="11">
    <location>
        <begin position="661"/>
        <end position="671"/>
    </location>
</feature>
<dbReference type="InterPro" id="IPR000330">
    <property type="entry name" value="SNF2_N"/>
</dbReference>
<proteinExistence type="inferred from homology"/>
<dbReference type="GO" id="GO:0034728">
    <property type="term" value="P:nucleosome organization"/>
    <property type="evidence" value="ECO:0007669"/>
    <property type="project" value="TreeGrafter"/>
</dbReference>
<evidence type="ECO:0000313" key="15">
    <source>
        <dbReference type="Proteomes" id="UP000030687"/>
    </source>
</evidence>
<keyword evidence="4" id="KW-0547">Nucleotide-binding</keyword>
<comment type="similarity">
    <text evidence="2">Belongs to the SNF2/RAD54 helicase family.</text>
</comment>
<dbReference type="GO" id="GO:0003677">
    <property type="term" value="F:DNA binding"/>
    <property type="evidence" value="ECO:0007669"/>
    <property type="project" value="UniProtKB-KW"/>
</dbReference>
<dbReference type="InterPro" id="IPR027417">
    <property type="entry name" value="P-loop_NTPase"/>
</dbReference>
<dbReference type="SMART" id="SM00487">
    <property type="entry name" value="DEXDc"/>
    <property type="match status" value="1"/>
</dbReference>
<dbReference type="OMA" id="QDMDASY"/>
<keyword evidence="5" id="KW-0378">Hydrolase</keyword>
<dbReference type="GO" id="GO:0016887">
    <property type="term" value="F:ATP hydrolysis activity"/>
    <property type="evidence" value="ECO:0007669"/>
    <property type="project" value="TreeGrafter"/>
</dbReference>
<name>V4U0S3_CITCL</name>
<evidence type="ECO:0000256" key="9">
    <source>
        <dbReference type="ARBA" id="ARBA00023125"/>
    </source>
</evidence>
<reference evidence="14 15" key="1">
    <citation type="submission" date="2013-10" db="EMBL/GenBank/DDBJ databases">
        <authorList>
            <consortium name="International Citrus Genome Consortium"/>
            <person name="Jenkins J."/>
            <person name="Schmutz J."/>
            <person name="Prochnik S."/>
            <person name="Rokhsar D."/>
            <person name="Gmitter F."/>
            <person name="Ollitrault P."/>
            <person name="Machado M."/>
            <person name="Talon M."/>
            <person name="Wincker P."/>
            <person name="Jaillon O."/>
            <person name="Morgante M."/>
        </authorList>
    </citation>
    <scope>NUCLEOTIDE SEQUENCE</scope>
    <source>
        <strain evidence="15">cv. Clemenules</strain>
    </source>
</reference>